<feature type="domain" description="Glucose-6-phosphate dehydrogenase NAD-binding" evidence="8">
    <location>
        <begin position="6"/>
        <end position="187"/>
    </location>
</feature>
<evidence type="ECO:0000259" key="8">
    <source>
        <dbReference type="Pfam" id="PF00479"/>
    </source>
</evidence>
<dbReference type="HAMAP" id="MF_00966">
    <property type="entry name" value="G6PD"/>
    <property type="match status" value="1"/>
</dbReference>
<dbReference type="EC" id="1.1.1.49" evidence="7"/>
<dbReference type="SUPFAM" id="SSF51735">
    <property type="entry name" value="NAD(P)-binding Rossmann-fold domains"/>
    <property type="match status" value="1"/>
</dbReference>
<dbReference type="KEGG" id="aagg:ETAA8_56560"/>
<dbReference type="AlphaFoldDB" id="A0A517YJV6"/>
<dbReference type="InterPro" id="IPR022675">
    <property type="entry name" value="G6P_DH_C"/>
</dbReference>
<dbReference type="PIRSF" id="PIRSF000110">
    <property type="entry name" value="G6PD"/>
    <property type="match status" value="1"/>
</dbReference>
<evidence type="ECO:0000256" key="6">
    <source>
        <dbReference type="ARBA" id="ARBA00023277"/>
    </source>
</evidence>
<dbReference type="EMBL" id="CP036274">
    <property type="protein sequence ID" value="QDU30511.1"/>
    <property type="molecule type" value="Genomic_DNA"/>
</dbReference>
<name>A0A517YJV6_9BACT</name>
<dbReference type="RefSeq" id="WP_145096107.1">
    <property type="nucleotide sequence ID" value="NZ_CP036274.1"/>
</dbReference>
<evidence type="ECO:0000259" key="9">
    <source>
        <dbReference type="Pfam" id="PF02781"/>
    </source>
</evidence>
<dbReference type="InterPro" id="IPR001282">
    <property type="entry name" value="G6P_DH"/>
</dbReference>
<dbReference type="Pfam" id="PF02781">
    <property type="entry name" value="G6PD_C"/>
    <property type="match status" value="1"/>
</dbReference>
<evidence type="ECO:0000256" key="2">
    <source>
        <dbReference type="ARBA" id="ARBA00009975"/>
    </source>
</evidence>
<feature type="domain" description="Glucose-6-phosphate dehydrogenase C-terminal" evidence="9">
    <location>
        <begin position="189"/>
        <end position="478"/>
    </location>
</feature>
<keyword evidence="5 7" id="KW-0560">Oxidoreductase</keyword>
<dbReference type="GO" id="GO:0005829">
    <property type="term" value="C:cytosol"/>
    <property type="evidence" value="ECO:0007669"/>
    <property type="project" value="TreeGrafter"/>
</dbReference>
<dbReference type="UniPathway" id="UPA00115">
    <property type="reaction ID" value="UER00408"/>
</dbReference>
<dbReference type="PRINTS" id="PR00079">
    <property type="entry name" value="G6PDHDRGNASE"/>
</dbReference>
<feature type="binding site" evidence="7">
    <location>
        <begin position="85"/>
        <end position="86"/>
    </location>
    <ligand>
        <name>NADP(+)</name>
        <dbReference type="ChEBI" id="CHEBI:58349"/>
    </ligand>
</feature>
<organism evidence="10 11">
    <name type="scientific">Anatilimnocola aggregata</name>
    <dbReference type="NCBI Taxonomy" id="2528021"/>
    <lineage>
        <taxon>Bacteria</taxon>
        <taxon>Pseudomonadati</taxon>
        <taxon>Planctomycetota</taxon>
        <taxon>Planctomycetia</taxon>
        <taxon>Pirellulales</taxon>
        <taxon>Pirellulaceae</taxon>
        <taxon>Anatilimnocola</taxon>
    </lineage>
</organism>
<dbReference type="InterPro" id="IPR036291">
    <property type="entry name" value="NAD(P)-bd_dom_sf"/>
</dbReference>
<comment type="function">
    <text evidence="7">Catalyzes the oxidation of glucose 6-phosphate to 6-phosphogluconolactone.</text>
</comment>
<keyword evidence="6 7" id="KW-0119">Carbohydrate metabolism</keyword>
<keyword evidence="4 7" id="KW-0521">NADP</keyword>
<dbReference type="GO" id="GO:0006006">
    <property type="term" value="P:glucose metabolic process"/>
    <property type="evidence" value="ECO:0007669"/>
    <property type="project" value="UniProtKB-KW"/>
</dbReference>
<dbReference type="PROSITE" id="PS00069">
    <property type="entry name" value="G6P_DEHYDROGENASE"/>
    <property type="match status" value="1"/>
</dbReference>
<dbReference type="Gene3D" id="3.40.50.720">
    <property type="entry name" value="NAD(P)-binding Rossmann-like Domain"/>
    <property type="match status" value="1"/>
</dbReference>
<dbReference type="GO" id="GO:0004345">
    <property type="term" value="F:glucose-6-phosphate dehydrogenase activity"/>
    <property type="evidence" value="ECO:0007669"/>
    <property type="project" value="UniProtKB-UniRule"/>
</dbReference>
<feature type="binding site" evidence="7">
    <location>
        <position position="43"/>
    </location>
    <ligand>
        <name>NADP(+)</name>
        <dbReference type="ChEBI" id="CHEBI:58349"/>
    </ligand>
</feature>
<dbReference type="GO" id="GO:0050661">
    <property type="term" value="F:NADP binding"/>
    <property type="evidence" value="ECO:0007669"/>
    <property type="project" value="UniProtKB-UniRule"/>
</dbReference>
<comment type="caution">
    <text evidence="7">Lacks conserved residue(s) required for the propagation of feature annotation.</text>
</comment>
<feature type="active site" description="Proton acceptor" evidence="7">
    <location>
        <position position="240"/>
    </location>
</feature>
<dbReference type="Pfam" id="PF00479">
    <property type="entry name" value="G6PD_N"/>
    <property type="match status" value="1"/>
</dbReference>
<accession>A0A517YJV6</accession>
<evidence type="ECO:0000256" key="5">
    <source>
        <dbReference type="ARBA" id="ARBA00023002"/>
    </source>
</evidence>
<feature type="binding site" evidence="7">
    <location>
        <position position="182"/>
    </location>
    <ligand>
        <name>substrate</name>
    </ligand>
</feature>
<feature type="binding site" evidence="7">
    <location>
        <position position="330"/>
    </location>
    <ligand>
        <name>substrate</name>
    </ligand>
</feature>
<feature type="binding site" evidence="7">
    <location>
        <position position="148"/>
    </location>
    <ligand>
        <name>NADP(+)</name>
        <dbReference type="ChEBI" id="CHEBI:58349"/>
    </ligand>
</feature>
<dbReference type="PANTHER" id="PTHR23429:SF0">
    <property type="entry name" value="GLUCOSE-6-PHOSPHATE 1-DEHYDROGENASE"/>
    <property type="match status" value="1"/>
</dbReference>
<proteinExistence type="inferred from homology"/>
<dbReference type="NCBIfam" id="TIGR00871">
    <property type="entry name" value="zwf"/>
    <property type="match status" value="1"/>
</dbReference>
<evidence type="ECO:0000256" key="7">
    <source>
        <dbReference type="HAMAP-Rule" id="MF_00966"/>
    </source>
</evidence>
<dbReference type="GO" id="GO:0009051">
    <property type="term" value="P:pentose-phosphate shunt, oxidative branch"/>
    <property type="evidence" value="ECO:0007669"/>
    <property type="project" value="TreeGrafter"/>
</dbReference>
<reference evidence="10 11" key="1">
    <citation type="submission" date="2019-02" db="EMBL/GenBank/DDBJ databases">
        <title>Deep-cultivation of Planctomycetes and their phenomic and genomic characterization uncovers novel biology.</title>
        <authorList>
            <person name="Wiegand S."/>
            <person name="Jogler M."/>
            <person name="Boedeker C."/>
            <person name="Pinto D."/>
            <person name="Vollmers J."/>
            <person name="Rivas-Marin E."/>
            <person name="Kohn T."/>
            <person name="Peeters S.H."/>
            <person name="Heuer A."/>
            <person name="Rast P."/>
            <person name="Oberbeckmann S."/>
            <person name="Bunk B."/>
            <person name="Jeske O."/>
            <person name="Meyerdierks A."/>
            <person name="Storesund J.E."/>
            <person name="Kallscheuer N."/>
            <person name="Luecker S."/>
            <person name="Lage O.M."/>
            <person name="Pohl T."/>
            <person name="Merkel B.J."/>
            <person name="Hornburger P."/>
            <person name="Mueller R.-W."/>
            <person name="Bruemmer F."/>
            <person name="Labrenz M."/>
            <person name="Spormann A.M."/>
            <person name="Op den Camp H."/>
            <person name="Overmann J."/>
            <person name="Amann R."/>
            <person name="Jetten M.S.M."/>
            <person name="Mascher T."/>
            <person name="Medema M.H."/>
            <person name="Devos D.P."/>
            <person name="Kaster A.-K."/>
            <person name="Ovreas L."/>
            <person name="Rohde M."/>
            <person name="Galperin M.Y."/>
            <person name="Jogler C."/>
        </authorList>
    </citation>
    <scope>NUCLEOTIDE SEQUENCE [LARGE SCALE GENOMIC DNA]</scope>
    <source>
        <strain evidence="10 11">ETA_A8</strain>
    </source>
</reference>
<comment type="catalytic activity">
    <reaction evidence="7">
        <text>D-glucose 6-phosphate + NADP(+) = 6-phospho-D-glucono-1,5-lactone + NADPH + H(+)</text>
        <dbReference type="Rhea" id="RHEA:15841"/>
        <dbReference type="ChEBI" id="CHEBI:15378"/>
        <dbReference type="ChEBI" id="CHEBI:57783"/>
        <dbReference type="ChEBI" id="CHEBI:57955"/>
        <dbReference type="ChEBI" id="CHEBI:58349"/>
        <dbReference type="ChEBI" id="CHEBI:61548"/>
        <dbReference type="EC" id="1.1.1.49"/>
    </reaction>
</comment>
<evidence type="ECO:0000313" key="10">
    <source>
        <dbReference type="EMBL" id="QDU30511.1"/>
    </source>
</evidence>
<dbReference type="OrthoDB" id="9802739at2"/>
<feature type="binding site" evidence="7">
    <location>
        <position position="235"/>
    </location>
    <ligand>
        <name>substrate</name>
    </ligand>
</feature>
<dbReference type="Proteomes" id="UP000315017">
    <property type="component" value="Chromosome"/>
</dbReference>
<dbReference type="SUPFAM" id="SSF55347">
    <property type="entry name" value="Glyceraldehyde-3-phosphate dehydrogenase-like, C-terminal domain"/>
    <property type="match status" value="1"/>
</dbReference>
<evidence type="ECO:0000256" key="1">
    <source>
        <dbReference type="ARBA" id="ARBA00004937"/>
    </source>
</evidence>
<protein>
    <recommendedName>
        <fullName evidence="7">Glucose-6-phosphate 1-dehydrogenase</fullName>
        <shortName evidence="7">G6PD</shortName>
        <ecNumber evidence="7">1.1.1.49</ecNumber>
    </recommendedName>
</protein>
<keyword evidence="11" id="KW-1185">Reference proteome</keyword>
<dbReference type="InterPro" id="IPR022674">
    <property type="entry name" value="G6P_DH_NAD-bd"/>
</dbReference>
<dbReference type="InterPro" id="IPR019796">
    <property type="entry name" value="G6P_DH_AS"/>
</dbReference>
<dbReference type="Gene3D" id="3.30.360.10">
    <property type="entry name" value="Dihydrodipicolinate Reductase, domain 2"/>
    <property type="match status" value="1"/>
</dbReference>
<dbReference type="PANTHER" id="PTHR23429">
    <property type="entry name" value="GLUCOSE-6-PHOSPHATE 1-DEHYDROGENASE G6PD"/>
    <property type="match status" value="1"/>
</dbReference>
<comment type="pathway">
    <text evidence="1 7">Carbohydrate degradation; pentose phosphate pathway; D-ribulose 5-phosphate from D-glucose 6-phosphate (oxidative stage): step 1/3.</text>
</comment>
<evidence type="ECO:0000256" key="4">
    <source>
        <dbReference type="ARBA" id="ARBA00022857"/>
    </source>
</evidence>
<evidence type="ECO:0000313" key="11">
    <source>
        <dbReference type="Proteomes" id="UP000315017"/>
    </source>
</evidence>
<gene>
    <name evidence="7 10" type="primary">zwf</name>
    <name evidence="10" type="ORF">ETAA8_56560</name>
</gene>
<feature type="binding site" evidence="7">
    <location>
        <position position="178"/>
    </location>
    <ligand>
        <name>substrate</name>
    </ligand>
</feature>
<comment type="similarity">
    <text evidence="2 7">Belongs to the glucose-6-phosphate dehydrogenase family.</text>
</comment>
<sequence>MPHTVVIFGASGDLTSRKLIPALYLLHQKGRLPKETRVVGVARTPFSHDAWRAELETSTKKFTGKEFDATAWQTFASTIFYQRGDIDDAASFTALKSFLETDIEKGAPASRLYYLSTSPTLYEAAIEQLGAAGMAEESQGVRRIIIEKPFGTNLASAKALNIATHKVFSEKQVYRIDHYLGKETVQNLLVLRFANTIFEPIWNRNYIDHVQITVAEEVEVGSRGGYYDKSGVLRDMFQNHILQLLMITAMEAPVRYQADFIRDEKVKVLRAIRPLSGADFANCTIRGQYAGYREAKDVPPDSNVATFAALKLQVDNWRWNRVPFYLRSGKAMSCRTTQIVIQFKEPPQLLFGDGPRSNLDANKLVIQIQPAEGIQIHFLTKVPDAGMKLRMTDLNFSFSREYVGKSLPDAYQRLLLDALNGDASLFARSDEVELAWGIIDPILAAWQSPAAPPLEFYPPGQWGPDLSDQWMHEQKRSWFDVCPVLH</sequence>
<feature type="binding site" evidence="7">
    <location>
        <position position="216"/>
    </location>
    <ligand>
        <name>substrate</name>
    </ligand>
</feature>
<evidence type="ECO:0000256" key="3">
    <source>
        <dbReference type="ARBA" id="ARBA00022526"/>
    </source>
</evidence>
<keyword evidence="3 7" id="KW-0313">Glucose metabolism</keyword>